<organism evidence="12 13">
    <name type="scientific">Hamiltosporidium magnivora</name>
    <dbReference type="NCBI Taxonomy" id="148818"/>
    <lineage>
        <taxon>Eukaryota</taxon>
        <taxon>Fungi</taxon>
        <taxon>Fungi incertae sedis</taxon>
        <taxon>Microsporidia</taxon>
        <taxon>Dubosqiidae</taxon>
        <taxon>Hamiltosporidium</taxon>
    </lineage>
</organism>
<dbReference type="GO" id="GO:0005789">
    <property type="term" value="C:endoplasmic reticulum membrane"/>
    <property type="evidence" value="ECO:0007669"/>
    <property type="project" value="UniProtKB-SubCell"/>
</dbReference>
<keyword evidence="10 11" id="KW-0472">Membrane</keyword>
<feature type="transmembrane region" description="Helical" evidence="11">
    <location>
        <begin position="129"/>
        <end position="155"/>
    </location>
</feature>
<evidence type="ECO:0000256" key="1">
    <source>
        <dbReference type="ARBA" id="ARBA00004477"/>
    </source>
</evidence>
<dbReference type="Proteomes" id="UP000293045">
    <property type="component" value="Unassembled WGS sequence"/>
</dbReference>
<dbReference type="VEuPathDB" id="MicrosporidiaDB:CWI36_1333p0010"/>
<keyword evidence="8 11" id="KW-1133">Transmembrane helix</keyword>
<accession>A0A4Q9L7I9</accession>
<evidence type="ECO:0000256" key="11">
    <source>
        <dbReference type="SAM" id="Phobius"/>
    </source>
</evidence>
<evidence type="ECO:0000256" key="8">
    <source>
        <dbReference type="ARBA" id="ARBA00022989"/>
    </source>
</evidence>
<evidence type="ECO:0000313" key="13">
    <source>
        <dbReference type="Proteomes" id="UP000293045"/>
    </source>
</evidence>
<feature type="transmembrane region" description="Helical" evidence="11">
    <location>
        <begin position="98"/>
        <end position="117"/>
    </location>
</feature>
<evidence type="ECO:0000256" key="10">
    <source>
        <dbReference type="ARBA" id="ARBA00023136"/>
    </source>
</evidence>
<keyword evidence="5 11" id="KW-0812">Transmembrane</keyword>
<evidence type="ECO:0000256" key="5">
    <source>
        <dbReference type="ARBA" id="ARBA00022692"/>
    </source>
</evidence>
<evidence type="ECO:0000256" key="4">
    <source>
        <dbReference type="ARBA" id="ARBA00022448"/>
    </source>
</evidence>
<comment type="subcellular location">
    <subcellularLocation>
        <location evidence="1">Endoplasmic reticulum membrane</location>
        <topology evidence="1">Multi-pass membrane protein</topology>
    </subcellularLocation>
</comment>
<evidence type="ECO:0000313" key="12">
    <source>
        <dbReference type="EMBL" id="TBU03608.1"/>
    </source>
</evidence>
<dbReference type="Pfam" id="PF03839">
    <property type="entry name" value="Sec62"/>
    <property type="match status" value="1"/>
</dbReference>
<reference evidence="12 13" key="1">
    <citation type="submission" date="2017-12" db="EMBL/GenBank/DDBJ databases">
        <authorList>
            <person name="Pombert J.-F."/>
            <person name="Haag K.L."/>
            <person name="Ebert D."/>
        </authorList>
    </citation>
    <scope>NUCLEOTIDE SEQUENCE [LARGE SCALE GENOMIC DNA]</scope>
    <source>
        <strain evidence="12">IL-BN-2</strain>
    </source>
</reference>
<name>A0A4Q9L7I9_9MICR</name>
<gene>
    <name evidence="12" type="ORF">CWI39_0939p0010</name>
</gene>
<keyword evidence="6" id="KW-0256">Endoplasmic reticulum</keyword>
<dbReference type="PANTHER" id="PTHR12443:SF9">
    <property type="entry name" value="TRANSLOCATION PROTEIN SEC62"/>
    <property type="match status" value="1"/>
</dbReference>
<evidence type="ECO:0000256" key="3">
    <source>
        <dbReference type="ARBA" id="ARBA00021257"/>
    </source>
</evidence>
<comment type="similarity">
    <text evidence="2">Belongs to the SEC62 family.</text>
</comment>
<dbReference type="EMBL" id="PIXR01000939">
    <property type="protein sequence ID" value="TBU03608.1"/>
    <property type="molecule type" value="Genomic_DNA"/>
</dbReference>
<keyword evidence="7" id="KW-0653">Protein transport</keyword>
<dbReference type="GO" id="GO:0031204">
    <property type="term" value="P:post-translational protein targeting to membrane, translocation"/>
    <property type="evidence" value="ECO:0007669"/>
    <property type="project" value="TreeGrafter"/>
</dbReference>
<comment type="caution">
    <text evidence="12">The sequence shown here is derived from an EMBL/GenBank/DDBJ whole genome shotgun (WGS) entry which is preliminary data.</text>
</comment>
<evidence type="ECO:0000256" key="2">
    <source>
        <dbReference type="ARBA" id="ARBA00010604"/>
    </source>
</evidence>
<proteinExistence type="inferred from homology"/>
<dbReference type="VEuPathDB" id="MicrosporidiaDB:CWI39_0939p0010"/>
<sequence length="196" mass="22745">MDIKKFEKYLRKLPTEEKILNNEKRVSVLKGQDIFLHLKKQDIQDNEIQSIMDYLISQNTLVRVVLSGQQNCMLQLSKTFKKTDFYIWVTESTSSTNLIISLALIFLSLALVMYQVWPSKLRRCTVYVAYPLMGFVVFLIVLGILRLIIFSITFFTNSPGIWLFPNLFADVGFVDSFIPVWSYHGVDTKPKKNSED</sequence>
<dbReference type="InterPro" id="IPR004728">
    <property type="entry name" value="Sec62"/>
</dbReference>
<evidence type="ECO:0000256" key="7">
    <source>
        <dbReference type="ARBA" id="ARBA00022927"/>
    </source>
</evidence>
<evidence type="ECO:0000256" key="6">
    <source>
        <dbReference type="ARBA" id="ARBA00022824"/>
    </source>
</evidence>
<keyword evidence="9" id="KW-0811">Translocation</keyword>
<dbReference type="AlphaFoldDB" id="A0A4Q9L7I9"/>
<evidence type="ECO:0000256" key="9">
    <source>
        <dbReference type="ARBA" id="ARBA00023010"/>
    </source>
</evidence>
<feature type="transmembrane region" description="Helical" evidence="11">
    <location>
        <begin position="161"/>
        <end position="183"/>
    </location>
</feature>
<dbReference type="PANTHER" id="PTHR12443">
    <property type="entry name" value="TRANSLOCATION PROTEIN SEC62"/>
    <property type="match status" value="1"/>
</dbReference>
<protein>
    <recommendedName>
        <fullName evidence="3">Translocation protein SEC62</fullName>
    </recommendedName>
</protein>
<keyword evidence="4" id="KW-0813">Transport</keyword>